<proteinExistence type="predicted"/>
<accession>A0A3L5TUH4</accession>
<reference evidence="2 3" key="1">
    <citation type="journal article" date="2016" name="PLoS ONE">
        <title>A First Insight into the Genome of the Filter-Feeder Mussel Mytilus galloprovincialis.</title>
        <authorList>
            <person name="Murgarella M."/>
            <person name="Puiu D."/>
            <person name="Novoa B."/>
            <person name="Figueras A."/>
            <person name="Posada D."/>
            <person name="Canchaya C."/>
        </authorList>
    </citation>
    <scope>NUCLEOTIDE SEQUENCE [LARGE SCALE GENOMIC DNA]</scope>
    <source>
        <tissue evidence="2">Muscle</tissue>
    </source>
</reference>
<keyword evidence="1" id="KW-0732">Signal</keyword>
<comment type="caution">
    <text evidence="2">The sequence shown here is derived from an EMBL/GenBank/DDBJ whole genome shotgun (WGS) entry which is preliminary data.</text>
</comment>
<protein>
    <submittedName>
        <fullName evidence="2">Uncharacterized protein</fullName>
    </submittedName>
</protein>
<name>A0A3L5TUH4_MYTGA</name>
<evidence type="ECO:0000313" key="2">
    <source>
        <dbReference type="EMBL" id="OPL33597.1"/>
    </source>
</evidence>
<feature type="chain" id="PRO_5018071547" evidence="1">
    <location>
        <begin position="20"/>
        <end position="85"/>
    </location>
</feature>
<keyword evidence="3" id="KW-1185">Reference proteome</keyword>
<gene>
    <name evidence="2" type="ORF">AM593_06809</name>
</gene>
<feature type="non-terminal residue" evidence="2">
    <location>
        <position position="1"/>
    </location>
</feature>
<sequence>MSKMMIFLLLAGLLSQLLTQDMVAQMIGSVHSIVVDWHVTQVIVNGGLYARVQGVEEVDVPSKMKLNLLSLKTISNRQILSNKKL</sequence>
<evidence type="ECO:0000313" key="3">
    <source>
        <dbReference type="Proteomes" id="UP000266721"/>
    </source>
</evidence>
<dbReference type="Proteomes" id="UP000266721">
    <property type="component" value="Unassembled WGS sequence"/>
</dbReference>
<dbReference type="AlphaFoldDB" id="A0A3L5TUH4"/>
<dbReference type="EMBL" id="KV582224">
    <property type="protein sequence ID" value="OPL33597.1"/>
    <property type="molecule type" value="Genomic_DNA"/>
</dbReference>
<feature type="signal peptide" evidence="1">
    <location>
        <begin position="1"/>
        <end position="19"/>
    </location>
</feature>
<evidence type="ECO:0000256" key="1">
    <source>
        <dbReference type="SAM" id="SignalP"/>
    </source>
</evidence>
<organism evidence="2 3">
    <name type="scientific">Mytilus galloprovincialis</name>
    <name type="common">Mediterranean mussel</name>
    <dbReference type="NCBI Taxonomy" id="29158"/>
    <lineage>
        <taxon>Eukaryota</taxon>
        <taxon>Metazoa</taxon>
        <taxon>Spiralia</taxon>
        <taxon>Lophotrochozoa</taxon>
        <taxon>Mollusca</taxon>
        <taxon>Bivalvia</taxon>
        <taxon>Autobranchia</taxon>
        <taxon>Pteriomorphia</taxon>
        <taxon>Mytilida</taxon>
        <taxon>Mytiloidea</taxon>
        <taxon>Mytilidae</taxon>
        <taxon>Mytilinae</taxon>
        <taxon>Mytilus</taxon>
    </lineage>
</organism>
<feature type="non-terminal residue" evidence="2">
    <location>
        <position position="85"/>
    </location>
</feature>